<sequence length="43" mass="4692">MKLQGIHIIQPYAQLALQVTNSVHNTKANVPTLVAGAPLEVRR</sequence>
<organism evidence="1 2">
    <name type="scientific">Setaria italica</name>
    <name type="common">Foxtail millet</name>
    <name type="synonym">Panicum italicum</name>
    <dbReference type="NCBI Taxonomy" id="4555"/>
    <lineage>
        <taxon>Eukaryota</taxon>
        <taxon>Viridiplantae</taxon>
        <taxon>Streptophyta</taxon>
        <taxon>Embryophyta</taxon>
        <taxon>Tracheophyta</taxon>
        <taxon>Spermatophyta</taxon>
        <taxon>Magnoliopsida</taxon>
        <taxon>Liliopsida</taxon>
        <taxon>Poales</taxon>
        <taxon>Poaceae</taxon>
        <taxon>PACMAD clade</taxon>
        <taxon>Panicoideae</taxon>
        <taxon>Panicodae</taxon>
        <taxon>Paniceae</taxon>
        <taxon>Cenchrinae</taxon>
        <taxon>Setaria</taxon>
    </lineage>
</organism>
<dbReference type="EnsemblPlants" id="KQL16187">
    <property type="protein sequence ID" value="KQL16187"/>
    <property type="gene ID" value="SETIT_025532mg"/>
</dbReference>
<dbReference type="Gramene" id="KQL16187">
    <property type="protein sequence ID" value="KQL16187"/>
    <property type="gene ID" value="SETIT_025532mg"/>
</dbReference>
<name>K3ZFP6_SETIT</name>
<dbReference type="EMBL" id="AGNK02001893">
    <property type="status" value="NOT_ANNOTATED_CDS"/>
    <property type="molecule type" value="Genomic_DNA"/>
</dbReference>
<reference evidence="2" key="1">
    <citation type="journal article" date="2012" name="Nat. Biotechnol.">
        <title>Reference genome sequence of the model plant Setaria.</title>
        <authorList>
            <person name="Bennetzen J.L."/>
            <person name="Schmutz J."/>
            <person name="Wang H."/>
            <person name="Percifield R."/>
            <person name="Hawkins J."/>
            <person name="Pontaroli A.C."/>
            <person name="Estep M."/>
            <person name="Feng L."/>
            <person name="Vaughn J.N."/>
            <person name="Grimwood J."/>
            <person name="Jenkins J."/>
            <person name="Barry K."/>
            <person name="Lindquist E."/>
            <person name="Hellsten U."/>
            <person name="Deshpande S."/>
            <person name="Wang X."/>
            <person name="Wu X."/>
            <person name="Mitros T."/>
            <person name="Triplett J."/>
            <person name="Yang X."/>
            <person name="Ye C.Y."/>
            <person name="Mauro-Herrera M."/>
            <person name="Wang L."/>
            <person name="Li P."/>
            <person name="Sharma M."/>
            <person name="Sharma R."/>
            <person name="Ronald P.C."/>
            <person name="Panaud O."/>
            <person name="Kellogg E.A."/>
            <person name="Brutnell T.P."/>
            <person name="Doust A.N."/>
            <person name="Tuskan G.A."/>
            <person name="Rokhsar D."/>
            <person name="Devos K.M."/>
        </authorList>
    </citation>
    <scope>NUCLEOTIDE SEQUENCE [LARGE SCALE GENOMIC DNA]</scope>
    <source>
        <strain evidence="2">cv. Yugu1</strain>
    </source>
</reference>
<dbReference type="Proteomes" id="UP000004995">
    <property type="component" value="Unassembled WGS sequence"/>
</dbReference>
<dbReference type="AlphaFoldDB" id="K3ZFP6"/>
<dbReference type="HOGENOM" id="CLU_3243100_0_0_1"/>
<reference evidence="1" key="2">
    <citation type="submission" date="2018-08" db="UniProtKB">
        <authorList>
            <consortium name="EnsemblPlants"/>
        </authorList>
    </citation>
    <scope>IDENTIFICATION</scope>
    <source>
        <strain evidence="1">Yugu1</strain>
    </source>
</reference>
<protein>
    <submittedName>
        <fullName evidence="1">Uncharacterized protein</fullName>
    </submittedName>
</protein>
<keyword evidence="2" id="KW-1185">Reference proteome</keyword>
<evidence type="ECO:0000313" key="1">
    <source>
        <dbReference type="EnsemblPlants" id="KQL16187"/>
    </source>
</evidence>
<proteinExistence type="predicted"/>
<accession>K3ZFP6</accession>
<evidence type="ECO:0000313" key="2">
    <source>
        <dbReference type="Proteomes" id="UP000004995"/>
    </source>
</evidence>